<protein>
    <submittedName>
        <fullName evidence="4">Tagatose-bisphosphate aldolase</fullName>
    </submittedName>
</protein>
<feature type="binding site" evidence="3">
    <location>
        <position position="135"/>
    </location>
    <ligand>
        <name>Zn(2+)</name>
        <dbReference type="ChEBI" id="CHEBI:29105"/>
        <label>2</label>
    </ligand>
</feature>
<keyword evidence="3" id="KW-0862">Zinc</keyword>
<feature type="binding site" evidence="2">
    <location>
        <position position="181"/>
    </location>
    <ligand>
        <name>dihydroxyacetone phosphate</name>
        <dbReference type="ChEBI" id="CHEBI:57642"/>
    </ligand>
</feature>
<feature type="binding site" evidence="2">
    <location>
        <begin position="234"/>
        <end position="237"/>
    </location>
    <ligand>
        <name>dihydroxyacetone phosphate</name>
        <dbReference type="ChEBI" id="CHEBI:57642"/>
    </ligand>
</feature>
<evidence type="ECO:0000313" key="5">
    <source>
        <dbReference type="Proteomes" id="UP000231183"/>
    </source>
</evidence>
<dbReference type="InterPro" id="IPR013785">
    <property type="entry name" value="Aldolase_TIM"/>
</dbReference>
<dbReference type="GO" id="GO:0016832">
    <property type="term" value="F:aldehyde-lyase activity"/>
    <property type="evidence" value="ECO:0007669"/>
    <property type="project" value="InterPro"/>
</dbReference>
<dbReference type="NCBIfam" id="TIGR00167">
    <property type="entry name" value="cbbA"/>
    <property type="match status" value="1"/>
</dbReference>
<feature type="binding site" evidence="3">
    <location>
        <position position="212"/>
    </location>
    <ligand>
        <name>Zn(2+)</name>
        <dbReference type="ChEBI" id="CHEBI:29105"/>
        <label>1</label>
        <note>catalytic</note>
    </ligand>
</feature>
<dbReference type="PANTHER" id="PTHR30304:SF0">
    <property type="entry name" value="D-TAGATOSE-1,6-BISPHOSPHATE ALDOLASE SUBUNIT GATY-RELATED"/>
    <property type="match status" value="1"/>
</dbReference>
<keyword evidence="3" id="KW-0479">Metal-binding</keyword>
<comment type="cofactor">
    <cofactor evidence="3">
        <name>Zn(2+)</name>
        <dbReference type="ChEBI" id="CHEBI:29105"/>
    </cofactor>
    <text evidence="3">Binds 2 Zn(2+) ions per subunit. One is catalytic and the other provides a structural contribution.</text>
</comment>
<feature type="active site" description="Proton donor" evidence="1">
    <location>
        <position position="83"/>
    </location>
</feature>
<dbReference type="GO" id="GO:0008270">
    <property type="term" value="F:zinc ion binding"/>
    <property type="evidence" value="ECO:0007669"/>
    <property type="project" value="InterPro"/>
</dbReference>
<sequence length="289" mass="31119">MLVDMTQLLQEAKQGKYALGAFNVHNLETTLAVVRGAVAARSPLVLQISESTMKYGGLKIMTAIVEIVAREEAKNIPVALHLDHGKSFRTVAACIQAGFSSIMIDASELPMNENIILTKQAVDYAHRKDVIAQGELGVVKGLEEGSHEDRERAMTDPQEAAHFVDQTGVDTLAVAVGNVHGIVKIKKGNPGLNIERLKEISKAIPHTPLVLHGASGLGAAQLKEAIENGIGIVNFNTELKVTFTGRLRETLSTNEDLFDPRDYMRPSIESLQQLVAQKLEILGSAGTAG</sequence>
<dbReference type="SUPFAM" id="SSF51569">
    <property type="entry name" value="Aldolase"/>
    <property type="match status" value="1"/>
</dbReference>
<name>A0A2M6W3D3_9BACT</name>
<comment type="caution">
    <text evidence="4">The sequence shown here is derived from an EMBL/GenBank/DDBJ whole genome shotgun (WGS) entry which is preliminary data.</text>
</comment>
<feature type="binding site" evidence="2">
    <location>
        <begin position="213"/>
        <end position="215"/>
    </location>
    <ligand>
        <name>dihydroxyacetone phosphate</name>
        <dbReference type="ChEBI" id="CHEBI:57642"/>
    </ligand>
</feature>
<feature type="binding site" evidence="3">
    <location>
        <position position="180"/>
    </location>
    <ligand>
        <name>Zn(2+)</name>
        <dbReference type="ChEBI" id="CHEBI:29105"/>
        <label>1</label>
        <note>catalytic</note>
    </ligand>
</feature>
<dbReference type="InterPro" id="IPR050246">
    <property type="entry name" value="Class_II_FBP_aldolase"/>
</dbReference>
<dbReference type="Proteomes" id="UP000231183">
    <property type="component" value="Unassembled WGS sequence"/>
</dbReference>
<dbReference type="PANTHER" id="PTHR30304">
    <property type="entry name" value="D-TAGATOSE-1,6-BISPHOSPHATE ALDOLASE"/>
    <property type="match status" value="1"/>
</dbReference>
<dbReference type="EMBL" id="PFBX01000038">
    <property type="protein sequence ID" value="PIT87309.1"/>
    <property type="molecule type" value="Genomic_DNA"/>
</dbReference>
<evidence type="ECO:0000313" key="4">
    <source>
        <dbReference type="EMBL" id="PIT87309.1"/>
    </source>
</evidence>
<feature type="binding site" evidence="3">
    <location>
        <position position="105"/>
    </location>
    <ligand>
        <name>Zn(2+)</name>
        <dbReference type="ChEBI" id="CHEBI:29105"/>
        <label>2</label>
    </ligand>
</feature>
<dbReference type="AlphaFoldDB" id="A0A2M6W3D3"/>
<feature type="binding site" evidence="3">
    <location>
        <position position="84"/>
    </location>
    <ligand>
        <name>Zn(2+)</name>
        <dbReference type="ChEBI" id="CHEBI:29105"/>
        <label>1</label>
        <note>catalytic</note>
    </ligand>
</feature>
<gene>
    <name evidence="4" type="primary">kbaY</name>
    <name evidence="4" type="synonym">agaY</name>
    <name evidence="4" type="ORF">COU31_03590</name>
</gene>
<dbReference type="Pfam" id="PF01116">
    <property type="entry name" value="F_bP_aldolase"/>
    <property type="match status" value="1"/>
</dbReference>
<organism evidence="4 5">
    <name type="scientific">Candidatus Magasanikbacteria bacterium CG10_big_fil_rev_8_21_14_0_10_40_10</name>
    <dbReference type="NCBI Taxonomy" id="1974648"/>
    <lineage>
        <taxon>Bacteria</taxon>
        <taxon>Candidatus Magasanikiibacteriota</taxon>
    </lineage>
</organism>
<dbReference type="GO" id="GO:0005975">
    <property type="term" value="P:carbohydrate metabolic process"/>
    <property type="evidence" value="ECO:0007669"/>
    <property type="project" value="InterPro"/>
</dbReference>
<accession>A0A2M6W3D3</accession>
<dbReference type="Gene3D" id="3.20.20.70">
    <property type="entry name" value="Aldolase class I"/>
    <property type="match status" value="1"/>
</dbReference>
<dbReference type="CDD" id="cd00947">
    <property type="entry name" value="TBP_aldolase_IIB"/>
    <property type="match status" value="1"/>
</dbReference>
<reference evidence="5" key="1">
    <citation type="submission" date="2017-09" db="EMBL/GenBank/DDBJ databases">
        <title>Depth-based differentiation of microbial function through sediment-hosted aquifers and enrichment of novel symbionts in the deep terrestrial subsurface.</title>
        <authorList>
            <person name="Probst A.J."/>
            <person name="Ladd B."/>
            <person name="Jarett J.K."/>
            <person name="Geller-Mcgrath D.E."/>
            <person name="Sieber C.M.K."/>
            <person name="Emerson J.B."/>
            <person name="Anantharaman K."/>
            <person name="Thomas B.C."/>
            <person name="Malmstrom R."/>
            <person name="Stieglmeier M."/>
            <person name="Klingl A."/>
            <person name="Woyke T."/>
            <person name="Ryan C.M."/>
            <person name="Banfield J.F."/>
        </authorList>
    </citation>
    <scope>NUCLEOTIDE SEQUENCE [LARGE SCALE GENOMIC DNA]</scope>
</reference>
<proteinExistence type="predicted"/>
<evidence type="ECO:0000256" key="2">
    <source>
        <dbReference type="PIRSR" id="PIRSR001359-2"/>
    </source>
</evidence>
<evidence type="ECO:0000256" key="3">
    <source>
        <dbReference type="PIRSR" id="PIRSR001359-3"/>
    </source>
</evidence>
<dbReference type="InterPro" id="IPR000771">
    <property type="entry name" value="FBA_II"/>
</dbReference>
<evidence type="ECO:0000256" key="1">
    <source>
        <dbReference type="PIRSR" id="PIRSR001359-1"/>
    </source>
</evidence>
<dbReference type="PIRSF" id="PIRSF001359">
    <property type="entry name" value="F_bP_aldolase_II"/>
    <property type="match status" value="1"/>
</dbReference>